<accession>A0A178Z2K2</accession>
<reference evidence="2 3" key="1">
    <citation type="submission" date="2016-04" db="EMBL/GenBank/DDBJ databases">
        <title>Draft genome of Fonsecaea erecta CBS 125763.</title>
        <authorList>
            <person name="Weiss V.A."/>
            <person name="Vicente V.A."/>
            <person name="Raittz R.T."/>
            <person name="Moreno L.F."/>
            <person name="De Souza E.M."/>
            <person name="Pedrosa F.O."/>
            <person name="Steffens M.B."/>
            <person name="Faoro H."/>
            <person name="Tadra-Sfeir M.Z."/>
            <person name="Najafzadeh M.J."/>
            <person name="Felipe M.S."/>
            <person name="Teixeira M."/>
            <person name="Sun J."/>
            <person name="Xi L."/>
            <person name="Gomes R."/>
            <person name="De Azevedo C.M."/>
            <person name="Salgado C.G."/>
            <person name="Da Silva M.B."/>
            <person name="Nascimento M.F."/>
            <person name="Queiroz-Telles F."/>
            <person name="Attili D.S."/>
            <person name="Gorbushina A."/>
        </authorList>
    </citation>
    <scope>NUCLEOTIDE SEQUENCE [LARGE SCALE GENOMIC DNA]</scope>
    <source>
        <strain evidence="2 3">CBS 125763</strain>
    </source>
</reference>
<dbReference type="AlphaFoldDB" id="A0A178Z2K2"/>
<feature type="region of interest" description="Disordered" evidence="1">
    <location>
        <begin position="321"/>
        <end position="362"/>
    </location>
</feature>
<proteinExistence type="predicted"/>
<dbReference type="GeneID" id="30015957"/>
<sequence>MQNLPHRRYGDAGLQAALPQAASHSQVPSSQIAPVSFKPIDSTETVSSETWINSTHTSSDDALTASFIVRDVQARLSGRVPGPEWSAHGMTSSGWDILRRLLKDSVNHDKLRYDYFPGTQTFVHRMPSHTHDLACNGFAQIVLRELTWICHGAPEKQQFLRNAFLCCRGNGFYGLVIEVAYAQKSKQLEKLAQFYLFDAHLNTQKVVGIAIDYDRSKRVTLHTWQRDNSNAATSGRIQHYSQEVRTETGARVSGPPLQISVFDIAPPSLVPSSLHGVTIPISLEGLCDDIELGEDATTQRERYALEKARRFQTLGGLDCNDCDSSEEGENETNAGTRRVDEDYVLSRAGLESPESGLPNSNL</sequence>
<comment type="caution">
    <text evidence="2">The sequence shown here is derived from an EMBL/GenBank/DDBJ whole genome shotgun (WGS) entry which is preliminary data.</text>
</comment>
<dbReference type="EMBL" id="LVYI01000016">
    <property type="protein sequence ID" value="OAP54029.1"/>
    <property type="molecule type" value="Genomic_DNA"/>
</dbReference>
<evidence type="ECO:0000313" key="2">
    <source>
        <dbReference type="EMBL" id="OAP54029.1"/>
    </source>
</evidence>
<dbReference type="STRING" id="1367422.A0A178Z2K2"/>
<organism evidence="2 3">
    <name type="scientific">Fonsecaea erecta</name>
    <dbReference type="NCBI Taxonomy" id="1367422"/>
    <lineage>
        <taxon>Eukaryota</taxon>
        <taxon>Fungi</taxon>
        <taxon>Dikarya</taxon>
        <taxon>Ascomycota</taxon>
        <taxon>Pezizomycotina</taxon>
        <taxon>Eurotiomycetes</taxon>
        <taxon>Chaetothyriomycetidae</taxon>
        <taxon>Chaetothyriales</taxon>
        <taxon>Herpotrichiellaceae</taxon>
        <taxon>Fonsecaea</taxon>
    </lineage>
</organism>
<evidence type="ECO:0000256" key="1">
    <source>
        <dbReference type="SAM" id="MobiDB-lite"/>
    </source>
</evidence>
<evidence type="ECO:0000313" key="3">
    <source>
        <dbReference type="Proteomes" id="UP000078343"/>
    </source>
</evidence>
<keyword evidence="3" id="KW-1185">Reference proteome</keyword>
<dbReference type="RefSeq" id="XP_018687396.1">
    <property type="nucleotide sequence ID" value="XM_018843294.1"/>
</dbReference>
<gene>
    <name evidence="2" type="ORF">AYL99_11789</name>
</gene>
<name>A0A178Z2K2_9EURO</name>
<protein>
    <submittedName>
        <fullName evidence="2">Uncharacterized protein</fullName>
    </submittedName>
</protein>
<feature type="compositionally biased region" description="Acidic residues" evidence="1">
    <location>
        <begin position="321"/>
        <end position="330"/>
    </location>
</feature>
<dbReference type="OrthoDB" id="3777810at2759"/>
<dbReference type="Proteomes" id="UP000078343">
    <property type="component" value="Unassembled WGS sequence"/>
</dbReference>